<proteinExistence type="predicted"/>
<accession>A0A546XC92</accession>
<organism evidence="1 2">
    <name type="scientific">Rhizobium rhizogenes</name>
    <name type="common">Agrobacterium rhizogenes</name>
    <dbReference type="NCBI Taxonomy" id="359"/>
    <lineage>
        <taxon>Bacteria</taxon>
        <taxon>Pseudomonadati</taxon>
        <taxon>Pseudomonadota</taxon>
        <taxon>Alphaproteobacteria</taxon>
        <taxon>Hyphomicrobiales</taxon>
        <taxon>Rhizobiaceae</taxon>
        <taxon>Rhizobium/Agrobacterium group</taxon>
        <taxon>Rhizobium</taxon>
    </lineage>
</organism>
<comment type="caution">
    <text evidence="1">The sequence shown here is derived from an EMBL/GenBank/DDBJ whole genome shotgun (WGS) entry which is preliminary data.</text>
</comment>
<protein>
    <submittedName>
        <fullName evidence="1">Uncharacterized protein</fullName>
    </submittedName>
</protein>
<dbReference type="Proteomes" id="UP000315434">
    <property type="component" value="Unassembled WGS sequence"/>
</dbReference>
<dbReference type="AlphaFoldDB" id="A0A546XC92"/>
<gene>
    <name evidence="1" type="ORF">EXN68_19855</name>
</gene>
<evidence type="ECO:0000313" key="1">
    <source>
        <dbReference type="EMBL" id="TRA98374.1"/>
    </source>
</evidence>
<dbReference type="EMBL" id="SGNY01000007">
    <property type="protein sequence ID" value="TRA98374.1"/>
    <property type="molecule type" value="Genomic_DNA"/>
</dbReference>
<reference evidence="1 2" key="1">
    <citation type="journal article" date="2019" name="Appl. Microbiol. Biotechnol.">
        <title>Differential efficiency of wild type rhizogenic strains for rol gene transformation of plants.</title>
        <authorList>
            <person name="Desmet S."/>
            <person name="De Keyser E."/>
            <person name="Van Vaerenbergh J."/>
            <person name="Baeyen S."/>
            <person name="Van Huylenbroeck J."/>
            <person name="Geelen D."/>
            <person name="Dhooghe E."/>
        </authorList>
    </citation>
    <scope>NUCLEOTIDE SEQUENCE [LARGE SCALE GENOMIC DNA]</scope>
    <source>
        <strain evidence="1 2">GBBC3284</strain>
    </source>
</reference>
<sequence length="87" mass="9328">MAPKSIFIVVPSGRGVAKTRVQTAPRPSARVLSVNNCSVAIPFAAISGVLRMAIVNQLRGNCLLRRVQVQNLRHRAAMFRSLAGCTG</sequence>
<name>A0A546XC92_RHIRH</name>
<dbReference type="OrthoDB" id="9931313at2"/>
<evidence type="ECO:0000313" key="2">
    <source>
        <dbReference type="Proteomes" id="UP000315434"/>
    </source>
</evidence>